<dbReference type="Proteomes" id="UP000020825">
    <property type="component" value="Unassembled WGS sequence"/>
</dbReference>
<dbReference type="Pfam" id="PF22691">
    <property type="entry name" value="Thiolase_C_1"/>
    <property type="match status" value="1"/>
</dbReference>
<dbReference type="EMBL" id="JAOG01000001">
    <property type="protein sequence ID" value="EUA57551.1"/>
    <property type="molecule type" value="Genomic_DNA"/>
</dbReference>
<dbReference type="Gene3D" id="3.40.47.10">
    <property type="match status" value="1"/>
</dbReference>
<gene>
    <name evidence="4" type="ORF">I550_0676</name>
</gene>
<feature type="domain" description="Thiolase C-terminal" evidence="3">
    <location>
        <begin position="254"/>
        <end position="357"/>
    </location>
</feature>
<evidence type="ECO:0000256" key="1">
    <source>
        <dbReference type="SAM" id="MobiDB-lite"/>
    </source>
</evidence>
<evidence type="ECO:0000259" key="3">
    <source>
        <dbReference type="Pfam" id="PF22691"/>
    </source>
</evidence>
<evidence type="ECO:0000259" key="2">
    <source>
        <dbReference type="Pfam" id="PF00108"/>
    </source>
</evidence>
<sequence>MTNDVAIIGVGLHPFGRFEKTAMQMGAEAVQLALKDAGVDWKDIQFGFGGSYEVSNPDAVTRLVGLTGITFTNVFNACATAASAIQQTADTIRLGKYDIGIAIGLDKHPRGAFTDDPAKLALPQWYANNGQFVTTKFFGMKANKYIHDHNISQETLARVANKNFRNGALNPNAFRRKEISVEEILASPALNYPLTQYMFCAPDEGAAAVIMCRADMAEKFTDKPVYVRACEIRTRRFGAYEVHATSAPLDEDASPTVYAAKAAYEAAGIGPEDVDVAQLQDTDAGAEVIHMAETGLCADGEQEKLLADGATEIHGSIPVNTDGGLIANGEPIGASGLRQMHELVRQLRGEAGSVRSPAIRASAWPRCTARPAPPRRPSCLGSAARHKSPRNNGVSGLLRSLARWPDPGGRRRRG</sequence>
<evidence type="ECO:0000313" key="4">
    <source>
        <dbReference type="EMBL" id="EUA57551.1"/>
    </source>
</evidence>
<dbReference type="PATRIC" id="fig|1299331.3.peg.660"/>
<comment type="caution">
    <text evidence="4">The sequence shown here is derived from an EMBL/GenBank/DDBJ whole genome shotgun (WGS) entry which is preliminary data.</text>
</comment>
<name>X8CNX1_MYCIT</name>
<dbReference type="InterPro" id="IPR020616">
    <property type="entry name" value="Thiolase_N"/>
</dbReference>
<dbReference type="PANTHER" id="PTHR42870">
    <property type="entry name" value="ACETYL-COA C-ACETYLTRANSFERASE"/>
    <property type="match status" value="1"/>
</dbReference>
<protein>
    <submittedName>
        <fullName evidence="4">Thiolase, C-terminal domain protein</fullName>
    </submittedName>
</protein>
<evidence type="ECO:0000313" key="5">
    <source>
        <dbReference type="Proteomes" id="UP000020825"/>
    </source>
</evidence>
<dbReference type="Pfam" id="PF00108">
    <property type="entry name" value="Thiolase_N"/>
    <property type="match status" value="1"/>
</dbReference>
<feature type="region of interest" description="Disordered" evidence="1">
    <location>
        <begin position="367"/>
        <end position="414"/>
    </location>
</feature>
<dbReference type="AlphaFoldDB" id="X8CNX1"/>
<organism evidence="4 5">
    <name type="scientific">Mycobacterium intracellulare 1956</name>
    <dbReference type="NCBI Taxonomy" id="1299331"/>
    <lineage>
        <taxon>Bacteria</taxon>
        <taxon>Bacillati</taxon>
        <taxon>Actinomycetota</taxon>
        <taxon>Actinomycetes</taxon>
        <taxon>Mycobacteriales</taxon>
        <taxon>Mycobacteriaceae</taxon>
        <taxon>Mycobacterium</taxon>
        <taxon>Mycobacterium avium complex (MAC)</taxon>
    </lineage>
</organism>
<dbReference type="SUPFAM" id="SSF53901">
    <property type="entry name" value="Thiolase-like"/>
    <property type="match status" value="2"/>
</dbReference>
<dbReference type="GO" id="GO:0016747">
    <property type="term" value="F:acyltransferase activity, transferring groups other than amino-acyl groups"/>
    <property type="evidence" value="ECO:0007669"/>
    <property type="project" value="InterPro"/>
</dbReference>
<dbReference type="PIRSF" id="PIRSF000429">
    <property type="entry name" value="Ac-CoA_Ac_transf"/>
    <property type="match status" value="1"/>
</dbReference>
<accession>X8CNX1</accession>
<proteinExistence type="predicted"/>
<reference evidence="4 5" key="1">
    <citation type="submission" date="2013-12" db="EMBL/GenBank/DDBJ databases">
        <authorList>
            <person name="Zelazny A."/>
            <person name="Olivier K."/>
            <person name="Holland S."/>
            <person name="Lenaerts A."/>
            <person name="Ordway D."/>
            <person name="DeGroote M.A."/>
            <person name="Parker T."/>
            <person name="Sizemore C."/>
            <person name="Tallon L.J."/>
            <person name="Sadzewicz L.K."/>
            <person name="Sengamalay N."/>
            <person name="Fraser C.M."/>
            <person name="Hine E."/>
            <person name="Shefchek K.A."/>
            <person name="Das S.P."/>
            <person name="Tettelin H."/>
        </authorList>
    </citation>
    <scope>NUCLEOTIDE SEQUENCE [LARGE SCALE GENOMIC DNA]</scope>
    <source>
        <strain evidence="4 5">1956</strain>
    </source>
</reference>
<dbReference type="InterPro" id="IPR055140">
    <property type="entry name" value="Thiolase_C_2"/>
</dbReference>
<dbReference type="PANTHER" id="PTHR42870:SF1">
    <property type="entry name" value="NON-SPECIFIC LIPID-TRANSFER PROTEIN-LIKE 2"/>
    <property type="match status" value="1"/>
</dbReference>
<feature type="domain" description="Thiolase N-terminal" evidence="2">
    <location>
        <begin position="5"/>
        <end position="174"/>
    </location>
</feature>
<dbReference type="InterPro" id="IPR016039">
    <property type="entry name" value="Thiolase-like"/>
</dbReference>
<dbReference type="InterPro" id="IPR002155">
    <property type="entry name" value="Thiolase"/>
</dbReference>
<dbReference type="CDD" id="cd00829">
    <property type="entry name" value="SCP-x_thiolase"/>
    <property type="match status" value="1"/>
</dbReference>